<dbReference type="SUPFAM" id="SSF88946">
    <property type="entry name" value="Sigma2 domain of RNA polymerase sigma factors"/>
    <property type="match status" value="1"/>
</dbReference>
<dbReference type="Proteomes" id="UP000245489">
    <property type="component" value="Unassembled WGS sequence"/>
</dbReference>
<dbReference type="InterPro" id="IPR013324">
    <property type="entry name" value="RNA_pol_sigma_r3/r4-like"/>
</dbReference>
<evidence type="ECO:0000313" key="7">
    <source>
        <dbReference type="EMBL" id="PWK18769.1"/>
    </source>
</evidence>
<dbReference type="GO" id="GO:0003677">
    <property type="term" value="F:DNA binding"/>
    <property type="evidence" value="ECO:0007669"/>
    <property type="project" value="InterPro"/>
</dbReference>
<dbReference type="PANTHER" id="PTHR43133:SF46">
    <property type="entry name" value="RNA POLYMERASE SIGMA-70 FACTOR ECF SUBFAMILY"/>
    <property type="match status" value="1"/>
</dbReference>
<evidence type="ECO:0000256" key="2">
    <source>
        <dbReference type="ARBA" id="ARBA00023015"/>
    </source>
</evidence>
<comment type="caution">
    <text evidence="7">The sequence shown here is derived from an EMBL/GenBank/DDBJ whole genome shotgun (WGS) entry which is preliminary data.</text>
</comment>
<accession>A0A316DNN3</accession>
<dbReference type="RefSeq" id="WP_109744721.1">
    <property type="nucleotide sequence ID" value="NZ_QGGO01000029.1"/>
</dbReference>
<dbReference type="AlphaFoldDB" id="A0A316DNN3"/>
<dbReference type="Pfam" id="PF08281">
    <property type="entry name" value="Sigma70_r4_2"/>
    <property type="match status" value="1"/>
</dbReference>
<dbReference type="InterPro" id="IPR007627">
    <property type="entry name" value="RNA_pol_sigma70_r2"/>
</dbReference>
<dbReference type="NCBIfam" id="TIGR02937">
    <property type="entry name" value="sigma70-ECF"/>
    <property type="match status" value="1"/>
</dbReference>
<comment type="similarity">
    <text evidence="1">Belongs to the sigma-70 factor family. ECF subfamily.</text>
</comment>
<keyword evidence="3" id="KW-0731">Sigma factor</keyword>
<protein>
    <submittedName>
        <fullName evidence="7">RNA polymerase sigma-70 factor (ECF subfamily)</fullName>
    </submittedName>
</protein>
<organism evidence="7 8">
    <name type="scientific">Arcicella aurantiaca</name>
    <dbReference type="NCBI Taxonomy" id="591202"/>
    <lineage>
        <taxon>Bacteria</taxon>
        <taxon>Pseudomonadati</taxon>
        <taxon>Bacteroidota</taxon>
        <taxon>Cytophagia</taxon>
        <taxon>Cytophagales</taxon>
        <taxon>Flectobacillaceae</taxon>
        <taxon>Arcicella</taxon>
    </lineage>
</organism>
<dbReference type="PANTHER" id="PTHR43133">
    <property type="entry name" value="RNA POLYMERASE ECF-TYPE SIGMA FACTO"/>
    <property type="match status" value="1"/>
</dbReference>
<keyword evidence="8" id="KW-1185">Reference proteome</keyword>
<dbReference type="InterPro" id="IPR013249">
    <property type="entry name" value="RNA_pol_sigma70_r4_t2"/>
</dbReference>
<dbReference type="InterPro" id="IPR013325">
    <property type="entry name" value="RNA_pol_sigma_r2"/>
</dbReference>
<evidence type="ECO:0000256" key="3">
    <source>
        <dbReference type="ARBA" id="ARBA00023082"/>
    </source>
</evidence>
<evidence type="ECO:0000259" key="5">
    <source>
        <dbReference type="Pfam" id="PF04542"/>
    </source>
</evidence>
<sequence length="178" mass="20820">MGTEQLIQTLKKCRKNDRNAQRELYEGFYRFGLSVCLRYVADIDTSRELLNDGFMKVFTNIDQYKPEYPFVSWFKRILINTCINHLRKSHQNVPTAELLEAQDVGFELDLFGKFSVEEIGHLIQQLSPAYRTVFNLHVIEGYEHKEIAEMLNITVGTSLSNLHKARKKLQELILYSED</sequence>
<dbReference type="GO" id="GO:0016987">
    <property type="term" value="F:sigma factor activity"/>
    <property type="evidence" value="ECO:0007669"/>
    <property type="project" value="UniProtKB-KW"/>
</dbReference>
<dbReference type="InterPro" id="IPR036388">
    <property type="entry name" value="WH-like_DNA-bd_sf"/>
</dbReference>
<evidence type="ECO:0000259" key="6">
    <source>
        <dbReference type="Pfam" id="PF08281"/>
    </source>
</evidence>
<reference evidence="7 8" key="1">
    <citation type="submission" date="2018-05" db="EMBL/GenBank/DDBJ databases">
        <title>Genomic Encyclopedia of Archaeal and Bacterial Type Strains, Phase II (KMG-II): from individual species to whole genera.</title>
        <authorList>
            <person name="Goeker M."/>
        </authorList>
    </citation>
    <scope>NUCLEOTIDE SEQUENCE [LARGE SCALE GENOMIC DNA]</scope>
    <source>
        <strain evidence="7 8">DSM 22214</strain>
    </source>
</reference>
<dbReference type="Gene3D" id="1.10.1740.10">
    <property type="match status" value="1"/>
</dbReference>
<dbReference type="GO" id="GO:0006352">
    <property type="term" value="P:DNA-templated transcription initiation"/>
    <property type="evidence" value="ECO:0007669"/>
    <property type="project" value="InterPro"/>
</dbReference>
<evidence type="ECO:0000313" key="8">
    <source>
        <dbReference type="Proteomes" id="UP000245489"/>
    </source>
</evidence>
<dbReference type="Pfam" id="PF04542">
    <property type="entry name" value="Sigma70_r2"/>
    <property type="match status" value="1"/>
</dbReference>
<dbReference type="Gene3D" id="1.10.10.10">
    <property type="entry name" value="Winged helix-like DNA-binding domain superfamily/Winged helix DNA-binding domain"/>
    <property type="match status" value="1"/>
</dbReference>
<proteinExistence type="inferred from homology"/>
<dbReference type="CDD" id="cd06171">
    <property type="entry name" value="Sigma70_r4"/>
    <property type="match status" value="1"/>
</dbReference>
<keyword evidence="2" id="KW-0805">Transcription regulation</keyword>
<gene>
    <name evidence="7" type="ORF">LV89_04057</name>
</gene>
<feature type="domain" description="RNA polymerase sigma-70 region 2" evidence="5">
    <location>
        <begin position="24"/>
        <end position="89"/>
    </location>
</feature>
<evidence type="ECO:0000256" key="4">
    <source>
        <dbReference type="ARBA" id="ARBA00023163"/>
    </source>
</evidence>
<keyword evidence="4" id="KW-0804">Transcription</keyword>
<evidence type="ECO:0000256" key="1">
    <source>
        <dbReference type="ARBA" id="ARBA00010641"/>
    </source>
</evidence>
<feature type="domain" description="RNA polymerase sigma factor 70 region 4 type 2" evidence="6">
    <location>
        <begin position="117"/>
        <end position="169"/>
    </location>
</feature>
<dbReference type="InterPro" id="IPR014284">
    <property type="entry name" value="RNA_pol_sigma-70_dom"/>
</dbReference>
<dbReference type="EMBL" id="QGGO01000029">
    <property type="protein sequence ID" value="PWK18769.1"/>
    <property type="molecule type" value="Genomic_DNA"/>
</dbReference>
<dbReference type="InterPro" id="IPR039425">
    <property type="entry name" value="RNA_pol_sigma-70-like"/>
</dbReference>
<name>A0A316DNN3_9BACT</name>
<dbReference type="OrthoDB" id="941544at2"/>
<dbReference type="SUPFAM" id="SSF88659">
    <property type="entry name" value="Sigma3 and sigma4 domains of RNA polymerase sigma factors"/>
    <property type="match status" value="1"/>
</dbReference>